<dbReference type="InterPro" id="IPR039426">
    <property type="entry name" value="TonB-dep_rcpt-like"/>
</dbReference>
<feature type="signal peptide" evidence="9">
    <location>
        <begin position="1"/>
        <end position="24"/>
    </location>
</feature>
<dbReference type="Gene3D" id="2.170.130.10">
    <property type="entry name" value="TonB-dependent receptor, plug domain"/>
    <property type="match status" value="1"/>
</dbReference>
<evidence type="ECO:0000256" key="6">
    <source>
        <dbReference type="ARBA" id="ARBA00023136"/>
    </source>
</evidence>
<dbReference type="InterPro" id="IPR037066">
    <property type="entry name" value="Plug_dom_sf"/>
</dbReference>
<dbReference type="GO" id="GO:0009279">
    <property type="term" value="C:cell outer membrane"/>
    <property type="evidence" value="ECO:0007669"/>
    <property type="project" value="UniProtKB-SubCell"/>
</dbReference>
<dbReference type="Pfam" id="PF07715">
    <property type="entry name" value="Plug"/>
    <property type="match status" value="1"/>
</dbReference>
<evidence type="ECO:0000256" key="7">
    <source>
        <dbReference type="ARBA" id="ARBA00023237"/>
    </source>
</evidence>
<comment type="subcellular location">
    <subcellularLocation>
        <location evidence="1 8">Cell outer membrane</location>
        <topology evidence="1 8">Multi-pass membrane protein</topology>
    </subcellularLocation>
</comment>
<accession>A0A239AL43</accession>
<feature type="chain" id="PRO_5012692361" evidence="9">
    <location>
        <begin position="25"/>
        <end position="640"/>
    </location>
</feature>
<evidence type="ECO:0000256" key="8">
    <source>
        <dbReference type="PROSITE-ProRule" id="PRU01360"/>
    </source>
</evidence>
<dbReference type="InterPro" id="IPR036942">
    <property type="entry name" value="Beta-barrel_TonB_sf"/>
</dbReference>
<dbReference type="PROSITE" id="PS52016">
    <property type="entry name" value="TONB_DEPENDENT_REC_3"/>
    <property type="match status" value="1"/>
</dbReference>
<keyword evidence="6 8" id="KW-0472">Membrane</keyword>
<sequence length="640" mass="69103">MKRRTGSGVMALAMALCLCGGALAAEQGSGDEKSGVLLKEEVVVASPVIEGNQVSRYGGVKTVVGQEQIHDLNAQDVTNALRTTPGVTISRYNVIGSFGGGEGGAVFIRGMGSGRPGGEIKTTIDGVNLGNPVFNHGLMDLMPIDPAGQIEVIKGVQPTEQGSGFGGVNIVPKRMAEDGYQTKVGSSYGSFNTFTETVEHGGKEGALDYYLGQGYRHSDGHRAKSYGFLNDVYGNIGYELNKNWQVRAFALGSDNKAADPGPDVNPNPRNELYRTTNSLGTITLSNAFDKANGEIKLYLSHIEAKWQDQSGNTKNTTMRGDNMGIKAKEAFTLWDGGEILTGLDFDRATGRSNVNYDNGATPTDFANKYTTISPRMAVSQLFGDKNGLYVIPSTGVRYFDNSIFGSEWAPHAGLVAGYKDTEAHFSVARGVNYPGLEVLAQGRNGSELKPEIMHHMEVGLAQTFTKELKADVTFFQEHGDNRYVRSGFGGVWQNTGHYEMQGVEGNINWAPTSTLSLYTGFTWLSHSPQNLPYAPDWTASAGGNWMFLKDFKLSVDAQYVDSMYALTTTRASLSPTNSLKVVQYFLLNAKLAWLFDAKALGAKSGELFIAGDNLTDSNYCTRPDYPMPGIGATVGMNLTF</sequence>
<dbReference type="AlphaFoldDB" id="A0A239AL43"/>
<evidence type="ECO:0000256" key="3">
    <source>
        <dbReference type="ARBA" id="ARBA00022452"/>
    </source>
</evidence>
<dbReference type="PANTHER" id="PTHR30069:SF29">
    <property type="entry name" value="HEMOGLOBIN AND HEMOGLOBIN-HAPTOGLOBIN-BINDING PROTEIN 1-RELATED"/>
    <property type="match status" value="1"/>
</dbReference>
<gene>
    <name evidence="11" type="ORF">SAMN04488503_2049</name>
</gene>
<keyword evidence="7 8" id="KW-0998">Cell outer membrane</keyword>
<evidence type="ECO:0000256" key="4">
    <source>
        <dbReference type="ARBA" id="ARBA00022692"/>
    </source>
</evidence>
<dbReference type="Gene3D" id="2.40.170.20">
    <property type="entry name" value="TonB-dependent receptor, beta-barrel domain"/>
    <property type="match status" value="1"/>
</dbReference>
<dbReference type="PANTHER" id="PTHR30069">
    <property type="entry name" value="TONB-DEPENDENT OUTER MEMBRANE RECEPTOR"/>
    <property type="match status" value="1"/>
</dbReference>
<evidence type="ECO:0000256" key="9">
    <source>
        <dbReference type="SAM" id="SignalP"/>
    </source>
</evidence>
<feature type="domain" description="TonB-dependent receptor plug" evidence="10">
    <location>
        <begin position="61"/>
        <end position="167"/>
    </location>
</feature>
<evidence type="ECO:0000256" key="2">
    <source>
        <dbReference type="ARBA" id="ARBA00022448"/>
    </source>
</evidence>
<keyword evidence="3 8" id="KW-1134">Transmembrane beta strand</keyword>
<comment type="similarity">
    <text evidence="8">Belongs to the TonB-dependent receptor family.</text>
</comment>
<evidence type="ECO:0000256" key="5">
    <source>
        <dbReference type="ARBA" id="ARBA00022729"/>
    </source>
</evidence>
<protein>
    <submittedName>
        <fullName evidence="11">Iron complex outermembrane recepter protein</fullName>
    </submittedName>
</protein>
<keyword evidence="12" id="KW-1185">Reference proteome</keyword>
<proteinExistence type="inferred from homology"/>
<dbReference type="OrthoDB" id="98353at2"/>
<dbReference type="InterPro" id="IPR012910">
    <property type="entry name" value="Plug_dom"/>
</dbReference>
<keyword evidence="5 9" id="KW-0732">Signal</keyword>
<keyword evidence="4 8" id="KW-0812">Transmembrane</keyword>
<dbReference type="SUPFAM" id="SSF56935">
    <property type="entry name" value="Porins"/>
    <property type="match status" value="1"/>
</dbReference>
<keyword evidence="2 8" id="KW-0813">Transport</keyword>
<name>A0A239AL43_9BACT</name>
<evidence type="ECO:0000256" key="1">
    <source>
        <dbReference type="ARBA" id="ARBA00004571"/>
    </source>
</evidence>
<evidence type="ECO:0000313" key="12">
    <source>
        <dbReference type="Proteomes" id="UP000198324"/>
    </source>
</evidence>
<dbReference type="EMBL" id="FZOC01000004">
    <property type="protein sequence ID" value="SNR96052.1"/>
    <property type="molecule type" value="Genomic_DNA"/>
</dbReference>
<dbReference type="GO" id="GO:0015344">
    <property type="term" value="F:siderophore uptake transmembrane transporter activity"/>
    <property type="evidence" value="ECO:0007669"/>
    <property type="project" value="TreeGrafter"/>
</dbReference>
<reference evidence="11 12" key="1">
    <citation type="submission" date="2017-06" db="EMBL/GenBank/DDBJ databases">
        <authorList>
            <person name="Kim H.J."/>
            <person name="Triplett B.A."/>
        </authorList>
    </citation>
    <scope>NUCLEOTIDE SEQUENCE [LARGE SCALE GENOMIC DNA]</scope>
    <source>
        <strain evidence="11 12">DSM 13116</strain>
    </source>
</reference>
<evidence type="ECO:0000313" key="11">
    <source>
        <dbReference type="EMBL" id="SNR96052.1"/>
    </source>
</evidence>
<dbReference type="RefSeq" id="WP_089274281.1">
    <property type="nucleotide sequence ID" value="NZ_FZOC01000004.1"/>
</dbReference>
<dbReference type="Proteomes" id="UP000198324">
    <property type="component" value="Unassembled WGS sequence"/>
</dbReference>
<evidence type="ECO:0000259" key="10">
    <source>
        <dbReference type="Pfam" id="PF07715"/>
    </source>
</evidence>
<dbReference type="GO" id="GO:0044718">
    <property type="term" value="P:siderophore transmembrane transport"/>
    <property type="evidence" value="ECO:0007669"/>
    <property type="project" value="TreeGrafter"/>
</dbReference>
<organism evidence="11 12">
    <name type="scientific">Humidesulfovibrio mexicanus</name>
    <dbReference type="NCBI Taxonomy" id="147047"/>
    <lineage>
        <taxon>Bacteria</taxon>
        <taxon>Pseudomonadati</taxon>
        <taxon>Thermodesulfobacteriota</taxon>
        <taxon>Desulfovibrionia</taxon>
        <taxon>Desulfovibrionales</taxon>
        <taxon>Desulfovibrionaceae</taxon>
        <taxon>Humidesulfovibrio</taxon>
    </lineage>
</organism>